<reference evidence="2" key="1">
    <citation type="journal article" date="2023" name="Front. Plant Sci.">
        <title>Chromosomal-level genome assembly of Melastoma candidum provides insights into trichome evolution.</title>
        <authorList>
            <person name="Zhong Y."/>
            <person name="Wu W."/>
            <person name="Sun C."/>
            <person name="Zou P."/>
            <person name="Liu Y."/>
            <person name="Dai S."/>
            <person name="Zhou R."/>
        </authorList>
    </citation>
    <scope>NUCLEOTIDE SEQUENCE [LARGE SCALE GENOMIC DNA]</scope>
</reference>
<accession>A0ACB9RKS4</accession>
<organism evidence="1 2">
    <name type="scientific">Melastoma candidum</name>
    <dbReference type="NCBI Taxonomy" id="119954"/>
    <lineage>
        <taxon>Eukaryota</taxon>
        <taxon>Viridiplantae</taxon>
        <taxon>Streptophyta</taxon>
        <taxon>Embryophyta</taxon>
        <taxon>Tracheophyta</taxon>
        <taxon>Spermatophyta</taxon>
        <taxon>Magnoliopsida</taxon>
        <taxon>eudicotyledons</taxon>
        <taxon>Gunneridae</taxon>
        <taxon>Pentapetalae</taxon>
        <taxon>rosids</taxon>
        <taxon>malvids</taxon>
        <taxon>Myrtales</taxon>
        <taxon>Melastomataceae</taxon>
        <taxon>Melastomatoideae</taxon>
        <taxon>Melastomateae</taxon>
        <taxon>Melastoma</taxon>
    </lineage>
</organism>
<protein>
    <submittedName>
        <fullName evidence="1">Uncharacterized protein</fullName>
    </submittedName>
</protein>
<evidence type="ECO:0000313" key="1">
    <source>
        <dbReference type="EMBL" id="KAI4379052.1"/>
    </source>
</evidence>
<gene>
    <name evidence="1" type="ORF">MLD38_005396</name>
</gene>
<keyword evidence="2" id="KW-1185">Reference proteome</keyword>
<sequence>MGGKWGRREELPGVFFPLEHPSPRKHRSRSVPSPLLSFGKLGDAGGYLLPFPPLDASCPLAIKKGMDLELGLNYEALGSLQSFSSGSNCRGSLKHKSLRDLLGSSDRKAGAECLSQEMGKFGLCCSCLSFVVAVTGAGPAAATG</sequence>
<name>A0ACB9RKS4_9MYRT</name>
<dbReference type="Proteomes" id="UP001057402">
    <property type="component" value="Chromosome 3"/>
</dbReference>
<evidence type="ECO:0000313" key="2">
    <source>
        <dbReference type="Proteomes" id="UP001057402"/>
    </source>
</evidence>
<comment type="caution">
    <text evidence="1">The sequence shown here is derived from an EMBL/GenBank/DDBJ whole genome shotgun (WGS) entry which is preliminary data.</text>
</comment>
<dbReference type="EMBL" id="CM042882">
    <property type="protein sequence ID" value="KAI4379052.1"/>
    <property type="molecule type" value="Genomic_DNA"/>
</dbReference>
<proteinExistence type="predicted"/>